<evidence type="ECO:0000313" key="1">
    <source>
        <dbReference type="EMBL" id="CAD2205760.1"/>
    </source>
</evidence>
<dbReference type="OrthoDB" id="10571212at2759"/>
<organism evidence="1 2">
    <name type="scientific">Meloidogyne enterolobii</name>
    <name type="common">Root-knot nematode worm</name>
    <name type="synonym">Meloidogyne mayaguensis</name>
    <dbReference type="NCBI Taxonomy" id="390850"/>
    <lineage>
        <taxon>Eukaryota</taxon>
        <taxon>Metazoa</taxon>
        <taxon>Ecdysozoa</taxon>
        <taxon>Nematoda</taxon>
        <taxon>Chromadorea</taxon>
        <taxon>Rhabditida</taxon>
        <taxon>Tylenchina</taxon>
        <taxon>Tylenchomorpha</taxon>
        <taxon>Tylenchoidea</taxon>
        <taxon>Meloidogynidae</taxon>
        <taxon>Meloidogyninae</taxon>
        <taxon>Meloidogyne</taxon>
    </lineage>
</organism>
<dbReference type="EMBL" id="CAJEWN010002909">
    <property type="protein sequence ID" value="CAD2205760.1"/>
    <property type="molecule type" value="Genomic_DNA"/>
</dbReference>
<comment type="caution">
    <text evidence="1">The sequence shown here is derived from an EMBL/GenBank/DDBJ whole genome shotgun (WGS) entry which is preliminary data.</text>
</comment>
<sequence length="107" mass="12625">MRNQQKYGIKLDKEKIARNEGMRYMAKSCNNSLFVFTQFINNKNFRWGRWALRCNLSKDLITRSPVELHEVLNDPKLEVGAVEMLATDLFSVPYQSKREFVRPARQV</sequence>
<accession>A0A6V7Y274</accession>
<reference evidence="1 2" key="1">
    <citation type="submission" date="2020-08" db="EMBL/GenBank/DDBJ databases">
        <authorList>
            <person name="Koutsovoulos G."/>
            <person name="Danchin GJ E."/>
        </authorList>
    </citation>
    <scope>NUCLEOTIDE SEQUENCE [LARGE SCALE GENOMIC DNA]</scope>
</reference>
<evidence type="ECO:0000313" key="2">
    <source>
        <dbReference type="Proteomes" id="UP000580250"/>
    </source>
</evidence>
<dbReference type="AlphaFoldDB" id="A0A6V7Y274"/>
<dbReference type="Proteomes" id="UP000580250">
    <property type="component" value="Unassembled WGS sequence"/>
</dbReference>
<proteinExistence type="predicted"/>
<gene>
    <name evidence="1" type="ORF">MENT_LOCUS59601</name>
</gene>
<protein>
    <submittedName>
        <fullName evidence="1">Uncharacterized protein</fullName>
    </submittedName>
</protein>
<name>A0A6V7Y274_MELEN</name>